<evidence type="ECO:0000256" key="2">
    <source>
        <dbReference type="ARBA" id="ARBA00012438"/>
    </source>
</evidence>
<dbReference type="EMBL" id="CP022657">
    <property type="protein sequence ID" value="ASS74704.1"/>
    <property type="molecule type" value="Genomic_DNA"/>
</dbReference>
<dbReference type="PANTHER" id="PTHR43065">
    <property type="entry name" value="SENSOR HISTIDINE KINASE"/>
    <property type="match status" value="1"/>
</dbReference>
<evidence type="ECO:0000256" key="6">
    <source>
        <dbReference type="ARBA" id="ARBA00022777"/>
    </source>
</evidence>
<dbReference type="GO" id="GO:0030435">
    <property type="term" value="P:sporulation resulting in formation of a cellular spore"/>
    <property type="evidence" value="ECO:0007669"/>
    <property type="project" value="UniProtKB-KW"/>
</dbReference>
<dbReference type="KEGG" id="tab:CIG75_06770"/>
<dbReference type="PROSITE" id="PS50924">
    <property type="entry name" value="MHYT"/>
    <property type="match status" value="1"/>
</dbReference>
<dbReference type="Gene3D" id="3.30.450.20">
    <property type="entry name" value="PAS domain"/>
    <property type="match status" value="1"/>
</dbReference>
<feature type="transmembrane region" description="Helical" evidence="10">
    <location>
        <begin position="12"/>
        <end position="32"/>
    </location>
</feature>
<dbReference type="SMART" id="SM00091">
    <property type="entry name" value="PAS"/>
    <property type="match status" value="1"/>
</dbReference>
<dbReference type="PROSITE" id="PS50112">
    <property type="entry name" value="PAS"/>
    <property type="match status" value="1"/>
</dbReference>
<sequence length="597" mass="65681">MEAALEMYNLSLIALSVLIAWFAAYAVIDLSERVAAARGTARQMWMLAGAAAMGFGVWTMQLIGLLAWVNTTDSYEFSMIGLSMLVSVVTAYGVLMTIKRRRVVTKGGILLGAMLMGVGIMVSNMLGLHGVQAGYSIEYSAIGIGVVLLYVLPVSYLVLSFTFYAPKRKRMGRRPHKVISAVLLGLATTSFHYVSMRSVAAIEELPNLEANAQGDLVLLSFSLGIAAMLIQLLVLLGALYDRRMALHSANMTEQRFRSLFAHNPFFVASFDLDGNVTDVNGAAELLLGYERAELMGRSYQAILNGEMMGAFKRSLQGATPSCDVAIPHRSGRLLNLRVTNVPVIVDGRIVGAYVIAQDITEHKRAEELLHRSDKLSAIGQLAAGIAHEIRNPLTAIKGFTQLLKEKAQRDVEYYDVILSELDRVNLIVDEFLFLSKPQSSKFRPVRLEQLLQLIVTLLEPQAILHDVRIQTRFQPLPEAAIEENQIKQVFINLLKNAIEAMPAGGDLIIELWPDEDDNARVRLIDQGCGITEEQLQKIGDPFFTTKEKGTGLGLMVSFKIIEDHGGRLEIESEIGVGTTIDVLLPLTQQTALKPQVV</sequence>
<evidence type="ECO:0000256" key="1">
    <source>
        <dbReference type="ARBA" id="ARBA00000085"/>
    </source>
</evidence>
<evidence type="ECO:0000259" key="13">
    <source>
        <dbReference type="PROSITE" id="PS50113"/>
    </source>
</evidence>
<evidence type="ECO:0000313" key="15">
    <source>
        <dbReference type="EMBL" id="ASS74704.1"/>
    </source>
</evidence>
<dbReference type="PANTHER" id="PTHR43065:SF34">
    <property type="entry name" value="SPORULATION KINASE A"/>
    <property type="match status" value="1"/>
</dbReference>
<evidence type="ECO:0000259" key="12">
    <source>
        <dbReference type="PROSITE" id="PS50112"/>
    </source>
</evidence>
<dbReference type="SUPFAM" id="SSF55874">
    <property type="entry name" value="ATPase domain of HSP90 chaperone/DNA topoisomerase II/histidine kinase"/>
    <property type="match status" value="1"/>
</dbReference>
<dbReference type="SUPFAM" id="SSF47384">
    <property type="entry name" value="Homodimeric domain of signal transducing histidine kinase"/>
    <property type="match status" value="1"/>
</dbReference>
<feature type="domain" description="PAS" evidence="12">
    <location>
        <begin position="252"/>
        <end position="298"/>
    </location>
</feature>
<accession>A0A223D008</accession>
<dbReference type="CDD" id="cd00082">
    <property type="entry name" value="HisKA"/>
    <property type="match status" value="1"/>
</dbReference>
<evidence type="ECO:0000256" key="3">
    <source>
        <dbReference type="ARBA" id="ARBA00022553"/>
    </source>
</evidence>
<feature type="transmembrane region" description="Helical" evidence="10">
    <location>
        <begin position="75"/>
        <end position="95"/>
    </location>
</feature>
<keyword evidence="10" id="KW-0812">Transmembrane</keyword>
<gene>
    <name evidence="15" type="ORF">CIG75_06770</name>
</gene>
<keyword evidence="10" id="KW-0472">Membrane</keyword>
<dbReference type="GO" id="GO:0016020">
    <property type="term" value="C:membrane"/>
    <property type="evidence" value="ECO:0007669"/>
    <property type="project" value="UniProtKB-UniRule"/>
</dbReference>
<dbReference type="GO" id="GO:0000155">
    <property type="term" value="F:phosphorelay sensor kinase activity"/>
    <property type="evidence" value="ECO:0007669"/>
    <property type="project" value="InterPro"/>
</dbReference>
<dbReference type="Proteomes" id="UP000214688">
    <property type="component" value="Chromosome"/>
</dbReference>
<keyword evidence="5" id="KW-0547">Nucleotide-binding</keyword>
<dbReference type="CDD" id="cd00130">
    <property type="entry name" value="PAS"/>
    <property type="match status" value="1"/>
</dbReference>
<dbReference type="PRINTS" id="PR00344">
    <property type="entry name" value="BCTRLSENSOR"/>
</dbReference>
<dbReference type="SMART" id="SM00388">
    <property type="entry name" value="HisKA"/>
    <property type="match status" value="1"/>
</dbReference>
<dbReference type="PROSITE" id="PS50109">
    <property type="entry name" value="HIS_KIN"/>
    <property type="match status" value="1"/>
</dbReference>
<dbReference type="InterPro" id="IPR013656">
    <property type="entry name" value="PAS_4"/>
</dbReference>
<dbReference type="NCBIfam" id="TIGR00229">
    <property type="entry name" value="sensory_box"/>
    <property type="match status" value="1"/>
</dbReference>
<dbReference type="InterPro" id="IPR035965">
    <property type="entry name" value="PAS-like_dom_sf"/>
</dbReference>
<keyword evidence="3" id="KW-0597">Phosphoprotein</keyword>
<evidence type="ECO:0000256" key="5">
    <source>
        <dbReference type="ARBA" id="ARBA00022741"/>
    </source>
</evidence>
<dbReference type="Pfam" id="PF08448">
    <property type="entry name" value="PAS_4"/>
    <property type="match status" value="1"/>
</dbReference>
<dbReference type="PROSITE" id="PS50113">
    <property type="entry name" value="PAC"/>
    <property type="match status" value="1"/>
</dbReference>
<keyword evidence="4" id="KW-0808">Transferase</keyword>
<dbReference type="InterPro" id="IPR036097">
    <property type="entry name" value="HisK_dim/P_sf"/>
</dbReference>
<feature type="transmembrane region" description="Helical" evidence="10">
    <location>
        <begin position="139"/>
        <end position="166"/>
    </location>
</feature>
<keyword evidence="7" id="KW-0067">ATP-binding</keyword>
<evidence type="ECO:0000256" key="10">
    <source>
        <dbReference type="PROSITE-ProRule" id="PRU00244"/>
    </source>
</evidence>
<dbReference type="Pfam" id="PF02518">
    <property type="entry name" value="HATPase_c"/>
    <property type="match status" value="1"/>
</dbReference>
<comment type="catalytic activity">
    <reaction evidence="1">
        <text>ATP + protein L-histidine = ADP + protein N-phospho-L-histidine.</text>
        <dbReference type="EC" id="2.7.13.3"/>
    </reaction>
</comment>
<dbReference type="InterPro" id="IPR004358">
    <property type="entry name" value="Sig_transdc_His_kin-like_C"/>
</dbReference>
<feature type="transmembrane region" description="Helical" evidence="10">
    <location>
        <begin position="216"/>
        <end position="240"/>
    </location>
</feature>
<dbReference type="InterPro" id="IPR005330">
    <property type="entry name" value="MHYT_dom"/>
</dbReference>
<dbReference type="Gene3D" id="1.10.287.130">
    <property type="match status" value="1"/>
</dbReference>
<proteinExistence type="predicted"/>
<dbReference type="RefSeq" id="WP_094235954.1">
    <property type="nucleotide sequence ID" value="NZ_CP022657.1"/>
</dbReference>
<evidence type="ECO:0000256" key="9">
    <source>
        <dbReference type="ARBA" id="ARBA00023012"/>
    </source>
</evidence>
<dbReference type="SUPFAM" id="SSF55785">
    <property type="entry name" value="PYP-like sensor domain (PAS domain)"/>
    <property type="match status" value="1"/>
</dbReference>
<feature type="domain" description="PAC" evidence="13">
    <location>
        <begin position="320"/>
        <end position="371"/>
    </location>
</feature>
<keyword evidence="9" id="KW-0902">Two-component regulatory system</keyword>
<dbReference type="SMART" id="SM00387">
    <property type="entry name" value="HATPase_c"/>
    <property type="match status" value="1"/>
</dbReference>
<evidence type="ECO:0000259" key="11">
    <source>
        <dbReference type="PROSITE" id="PS50109"/>
    </source>
</evidence>
<keyword evidence="16" id="KW-1185">Reference proteome</keyword>
<dbReference type="GO" id="GO:0005524">
    <property type="term" value="F:ATP binding"/>
    <property type="evidence" value="ECO:0007669"/>
    <property type="project" value="UniProtKB-KW"/>
</dbReference>
<dbReference type="Pfam" id="PF00512">
    <property type="entry name" value="HisKA"/>
    <property type="match status" value="1"/>
</dbReference>
<dbReference type="InterPro" id="IPR000700">
    <property type="entry name" value="PAS-assoc_C"/>
</dbReference>
<keyword evidence="8" id="KW-0749">Sporulation</keyword>
<protein>
    <recommendedName>
        <fullName evidence="2">histidine kinase</fullName>
        <ecNumber evidence="2">2.7.13.3</ecNumber>
    </recommendedName>
</protein>
<reference evidence="15 16" key="1">
    <citation type="journal article" date="2015" name="Int. J. Syst. Evol. Microbiol.">
        <title>Tumebacillus algifaecis sp. nov., isolated from decomposing algal scum.</title>
        <authorList>
            <person name="Wu Y.F."/>
            <person name="Zhang B."/>
            <person name="Xing P."/>
            <person name="Wu Q.L."/>
            <person name="Liu S.J."/>
        </authorList>
    </citation>
    <scope>NUCLEOTIDE SEQUENCE [LARGE SCALE GENOMIC DNA]</scope>
    <source>
        <strain evidence="15 16">THMBR28</strain>
    </source>
</reference>
<organism evidence="15 16">
    <name type="scientific">Tumebacillus algifaecis</name>
    <dbReference type="NCBI Taxonomy" id="1214604"/>
    <lineage>
        <taxon>Bacteria</taxon>
        <taxon>Bacillati</taxon>
        <taxon>Bacillota</taxon>
        <taxon>Bacilli</taxon>
        <taxon>Bacillales</taxon>
        <taxon>Alicyclobacillaceae</taxon>
        <taxon>Tumebacillus</taxon>
    </lineage>
</organism>
<evidence type="ECO:0000256" key="7">
    <source>
        <dbReference type="ARBA" id="ARBA00022840"/>
    </source>
</evidence>
<dbReference type="EC" id="2.7.13.3" evidence="2"/>
<feature type="transmembrane region" description="Helical" evidence="10">
    <location>
        <begin position="44"/>
        <end position="69"/>
    </location>
</feature>
<keyword evidence="10" id="KW-1133">Transmembrane helix</keyword>
<name>A0A223D008_9BACL</name>
<dbReference type="InterPro" id="IPR036890">
    <property type="entry name" value="HATPase_C_sf"/>
</dbReference>
<dbReference type="InterPro" id="IPR005467">
    <property type="entry name" value="His_kinase_dom"/>
</dbReference>
<dbReference type="FunFam" id="1.10.287.130:FF:000040">
    <property type="entry name" value="PAS domain-containing sensor histidine kinase"/>
    <property type="match status" value="1"/>
</dbReference>
<dbReference type="OrthoDB" id="9815750at2"/>
<dbReference type="AlphaFoldDB" id="A0A223D008"/>
<feature type="domain" description="MHYT" evidence="14">
    <location>
        <begin position="8"/>
        <end position="202"/>
    </location>
</feature>
<dbReference type="Gene3D" id="3.30.565.10">
    <property type="entry name" value="Histidine kinase-like ATPase, C-terminal domain"/>
    <property type="match status" value="1"/>
</dbReference>
<feature type="transmembrane region" description="Helical" evidence="10">
    <location>
        <begin position="107"/>
        <end position="127"/>
    </location>
</feature>
<evidence type="ECO:0000259" key="14">
    <source>
        <dbReference type="PROSITE" id="PS50924"/>
    </source>
</evidence>
<dbReference type="InterPro" id="IPR003594">
    <property type="entry name" value="HATPase_dom"/>
</dbReference>
<evidence type="ECO:0000313" key="16">
    <source>
        <dbReference type="Proteomes" id="UP000214688"/>
    </source>
</evidence>
<keyword evidence="6" id="KW-0418">Kinase</keyword>
<evidence type="ECO:0000256" key="8">
    <source>
        <dbReference type="ARBA" id="ARBA00022969"/>
    </source>
</evidence>
<dbReference type="InterPro" id="IPR000014">
    <property type="entry name" value="PAS"/>
</dbReference>
<evidence type="ECO:0000256" key="4">
    <source>
        <dbReference type="ARBA" id="ARBA00022679"/>
    </source>
</evidence>
<feature type="domain" description="Histidine kinase" evidence="11">
    <location>
        <begin position="384"/>
        <end position="588"/>
    </location>
</feature>
<dbReference type="InterPro" id="IPR003661">
    <property type="entry name" value="HisK_dim/P_dom"/>
</dbReference>